<keyword evidence="4" id="KW-1185">Reference proteome</keyword>
<comment type="caution">
    <text evidence="3">The sequence shown here is derived from an EMBL/GenBank/DDBJ whole genome shotgun (WGS) entry which is preliminary data.</text>
</comment>
<dbReference type="EMBL" id="BAAAMY010000014">
    <property type="protein sequence ID" value="GAA1931184.1"/>
    <property type="molecule type" value="Genomic_DNA"/>
</dbReference>
<dbReference type="RefSeq" id="WP_344009321.1">
    <property type="nucleotide sequence ID" value="NZ_BAAAMY010000014.1"/>
</dbReference>
<feature type="signal peptide" evidence="2">
    <location>
        <begin position="1"/>
        <end position="23"/>
    </location>
</feature>
<feature type="compositionally biased region" description="Low complexity" evidence="1">
    <location>
        <begin position="18"/>
        <end position="51"/>
    </location>
</feature>
<sequence>MRRALITATALAAVLATAAPASADPSDPSGTTDPGTGATGGAPAAPALPDLPETPEEALDVAVDALAGQPGDAEPEEVEASLALRDLWLLSDGLEGRDADRADSLLARPSDRRRDQYGDGYAAGTPVVRRCAEDVCVHHVATTEDAASPAYAERALAVMQDVHAHHVDELGWRPPVSDGERGGDGRFDVYLANLGDQGLYGYCSPDDGTARGQRVTDGYCVLDNDFAEPVFSANSPDDNLRVTAAHEYLHAIQYAYDAREDTWLFEATATWMEEQYADDVDDNRQYLGAGQLRRPDQPLDRSVPGSRALYGNWIFFEHLANRFDPAIVREVWEAAAPSGPAASTPAATSVPAVATALAGRGTTLRRAFAAYAGDNTVPARSSAYPEGAAWGRRAPVARTVDLDRDRRSSGAVVQRVDHLASRTVALTSRGFADGVRLRVRVDGPPGAASPAVQVVVHRRSGSVGRRFVPLNGPSGARTVSLDFASARVSEVTLTLVNASRRYRCFTGSTFSCQGTPRDDGSAFTLTATAVR</sequence>
<evidence type="ECO:0000256" key="2">
    <source>
        <dbReference type="SAM" id="SignalP"/>
    </source>
</evidence>
<feature type="chain" id="PRO_5045981457" description="Neutral metalloproteinase" evidence="2">
    <location>
        <begin position="24"/>
        <end position="531"/>
    </location>
</feature>
<dbReference type="NCBIfam" id="NF045524">
    <property type="entry name" value="MXAN_6640_HExxH"/>
    <property type="match status" value="1"/>
</dbReference>
<keyword evidence="2" id="KW-0732">Signal</keyword>
<evidence type="ECO:0000256" key="1">
    <source>
        <dbReference type="SAM" id="MobiDB-lite"/>
    </source>
</evidence>
<name>A0ABP5B6K0_9ACTN</name>
<feature type="region of interest" description="Disordered" evidence="1">
    <location>
        <begin position="18"/>
        <end position="52"/>
    </location>
</feature>
<evidence type="ECO:0008006" key="5">
    <source>
        <dbReference type="Google" id="ProtNLM"/>
    </source>
</evidence>
<organism evidence="3 4">
    <name type="scientific">Nocardioides lentus</name>
    <dbReference type="NCBI Taxonomy" id="338077"/>
    <lineage>
        <taxon>Bacteria</taxon>
        <taxon>Bacillati</taxon>
        <taxon>Actinomycetota</taxon>
        <taxon>Actinomycetes</taxon>
        <taxon>Propionibacteriales</taxon>
        <taxon>Nocardioidaceae</taxon>
        <taxon>Nocardioides</taxon>
    </lineage>
</organism>
<dbReference type="Proteomes" id="UP001501612">
    <property type="component" value="Unassembled WGS sequence"/>
</dbReference>
<evidence type="ECO:0000313" key="4">
    <source>
        <dbReference type="Proteomes" id="UP001501612"/>
    </source>
</evidence>
<proteinExistence type="predicted"/>
<gene>
    <name evidence="3" type="ORF">GCM10009737_36450</name>
</gene>
<evidence type="ECO:0000313" key="3">
    <source>
        <dbReference type="EMBL" id="GAA1931184.1"/>
    </source>
</evidence>
<reference evidence="4" key="1">
    <citation type="journal article" date="2019" name="Int. J. Syst. Evol. Microbiol.">
        <title>The Global Catalogue of Microorganisms (GCM) 10K type strain sequencing project: providing services to taxonomists for standard genome sequencing and annotation.</title>
        <authorList>
            <consortium name="The Broad Institute Genomics Platform"/>
            <consortium name="The Broad Institute Genome Sequencing Center for Infectious Disease"/>
            <person name="Wu L."/>
            <person name="Ma J."/>
        </authorList>
    </citation>
    <scope>NUCLEOTIDE SEQUENCE [LARGE SCALE GENOMIC DNA]</scope>
    <source>
        <strain evidence="4">JCM 14046</strain>
    </source>
</reference>
<protein>
    <recommendedName>
        <fullName evidence="5">Neutral metalloproteinase</fullName>
    </recommendedName>
</protein>
<accession>A0ABP5B6K0</accession>